<dbReference type="Gene3D" id="1.20.58.1280">
    <property type="entry name" value="DNA repair protein Rev1, C-terminal domain"/>
    <property type="match status" value="1"/>
</dbReference>
<dbReference type="PANTHER" id="PTHR45990:SF1">
    <property type="entry name" value="DNA REPAIR PROTEIN REV1"/>
    <property type="match status" value="1"/>
</dbReference>
<evidence type="ECO:0000256" key="9">
    <source>
        <dbReference type="ARBA" id="ARBA00022842"/>
    </source>
</evidence>
<dbReference type="Pfam" id="PF00817">
    <property type="entry name" value="IMS"/>
    <property type="match status" value="1"/>
</dbReference>
<dbReference type="InterPro" id="IPR043128">
    <property type="entry name" value="Rev_trsase/Diguanyl_cyclase"/>
</dbReference>
<dbReference type="InterPro" id="IPR038401">
    <property type="entry name" value="Rev1_C_sf"/>
</dbReference>
<dbReference type="AlphaFoldDB" id="A0A5K3FNT6"/>
<dbReference type="PANTHER" id="PTHR45990">
    <property type="entry name" value="DNA REPAIR PROTEIN REV1"/>
    <property type="match status" value="1"/>
</dbReference>
<dbReference type="InterPro" id="IPR001357">
    <property type="entry name" value="BRCT_dom"/>
</dbReference>
<protein>
    <recommendedName>
        <fullName evidence="3">DNA repair protein REV1</fullName>
    </recommendedName>
</protein>
<evidence type="ECO:0000313" key="16">
    <source>
        <dbReference type="WBParaSite" id="MCU_009821-RG"/>
    </source>
</evidence>
<evidence type="ECO:0000256" key="3">
    <source>
        <dbReference type="ARBA" id="ARBA00020399"/>
    </source>
</evidence>
<dbReference type="InterPro" id="IPR036420">
    <property type="entry name" value="BRCT_dom_sf"/>
</dbReference>
<dbReference type="InterPro" id="IPR043502">
    <property type="entry name" value="DNA/RNA_pol_sf"/>
</dbReference>
<keyword evidence="8" id="KW-0227">DNA damage</keyword>
<dbReference type="PROSITE" id="PS50172">
    <property type="entry name" value="BRCT"/>
    <property type="match status" value="1"/>
</dbReference>
<feature type="domain" description="BRCT" evidence="14">
    <location>
        <begin position="41"/>
        <end position="128"/>
    </location>
</feature>
<dbReference type="Gene3D" id="1.10.150.20">
    <property type="entry name" value="5' to 3' exonuclease, C-terminal subdomain"/>
    <property type="match status" value="1"/>
</dbReference>
<dbReference type="InterPro" id="IPR001126">
    <property type="entry name" value="UmuC"/>
</dbReference>
<evidence type="ECO:0000256" key="2">
    <source>
        <dbReference type="ARBA" id="ARBA00010945"/>
    </source>
</evidence>
<dbReference type="PROSITE" id="PS50173">
    <property type="entry name" value="UMUC"/>
    <property type="match status" value="1"/>
</dbReference>
<dbReference type="GO" id="GO:0046872">
    <property type="term" value="F:metal ion binding"/>
    <property type="evidence" value="ECO:0007669"/>
    <property type="project" value="UniProtKB-KW"/>
</dbReference>
<comment type="similarity">
    <text evidence="2">Belongs to the DNA polymerase type-Y family.</text>
</comment>
<evidence type="ECO:0000256" key="12">
    <source>
        <dbReference type="ARBA" id="ARBA00023242"/>
    </source>
</evidence>
<dbReference type="GO" id="GO:0005634">
    <property type="term" value="C:nucleus"/>
    <property type="evidence" value="ECO:0007669"/>
    <property type="project" value="UniProtKB-SubCell"/>
</dbReference>
<dbReference type="GO" id="GO:0017125">
    <property type="term" value="F:deoxycytidyl transferase activity"/>
    <property type="evidence" value="ECO:0007669"/>
    <property type="project" value="TreeGrafter"/>
</dbReference>
<organism evidence="16">
    <name type="scientific">Mesocestoides corti</name>
    <name type="common">Flatworm</name>
    <dbReference type="NCBI Taxonomy" id="53468"/>
    <lineage>
        <taxon>Eukaryota</taxon>
        <taxon>Metazoa</taxon>
        <taxon>Spiralia</taxon>
        <taxon>Lophotrochozoa</taxon>
        <taxon>Platyhelminthes</taxon>
        <taxon>Cestoda</taxon>
        <taxon>Eucestoda</taxon>
        <taxon>Cyclophyllidea</taxon>
        <taxon>Mesocestoididae</taxon>
        <taxon>Mesocestoides</taxon>
    </lineage>
</organism>
<dbReference type="GO" id="GO:0042276">
    <property type="term" value="P:error-prone translesion synthesis"/>
    <property type="evidence" value="ECO:0007669"/>
    <property type="project" value="TreeGrafter"/>
</dbReference>
<feature type="domain" description="UmuC" evidence="15">
    <location>
        <begin position="312"/>
        <end position="531"/>
    </location>
</feature>
<dbReference type="GO" id="GO:0003887">
    <property type="term" value="F:DNA-directed DNA polymerase activity"/>
    <property type="evidence" value="ECO:0007669"/>
    <property type="project" value="InterPro"/>
</dbReference>
<dbReference type="Pfam" id="PF16589">
    <property type="entry name" value="BRCT_2"/>
    <property type="match status" value="1"/>
</dbReference>
<dbReference type="GO" id="GO:0070987">
    <property type="term" value="P:error-free translesion synthesis"/>
    <property type="evidence" value="ECO:0007669"/>
    <property type="project" value="TreeGrafter"/>
</dbReference>
<keyword evidence="10" id="KW-0238">DNA-binding</keyword>
<proteinExistence type="inferred from homology"/>
<dbReference type="Pfam" id="PF21999">
    <property type="entry name" value="IMS_HHH_1"/>
    <property type="match status" value="1"/>
</dbReference>
<dbReference type="Gene3D" id="3.40.1170.60">
    <property type="match status" value="1"/>
</dbReference>
<evidence type="ECO:0000256" key="6">
    <source>
        <dbReference type="ARBA" id="ARBA00022695"/>
    </source>
</evidence>
<evidence type="ECO:0000256" key="13">
    <source>
        <dbReference type="SAM" id="MobiDB-lite"/>
    </source>
</evidence>
<dbReference type="GO" id="GO:0003684">
    <property type="term" value="F:damaged DNA binding"/>
    <property type="evidence" value="ECO:0007669"/>
    <property type="project" value="InterPro"/>
</dbReference>
<dbReference type="SUPFAM" id="SSF100879">
    <property type="entry name" value="Lesion bypass DNA polymerase (Y-family), little finger domain"/>
    <property type="match status" value="1"/>
</dbReference>
<keyword evidence="11" id="KW-0234">DNA repair</keyword>
<reference evidence="16" key="1">
    <citation type="submission" date="2019-11" db="UniProtKB">
        <authorList>
            <consortium name="WormBaseParasite"/>
        </authorList>
    </citation>
    <scope>IDENTIFICATION</scope>
</reference>
<dbReference type="Gene3D" id="3.30.1490.100">
    <property type="entry name" value="DNA polymerase, Y-family, little finger domain"/>
    <property type="match status" value="1"/>
</dbReference>
<dbReference type="InterPro" id="IPR036775">
    <property type="entry name" value="DNA_pol_Y-fam_lit_finger_sf"/>
</dbReference>
<keyword evidence="6" id="KW-0548">Nucleotidyltransferase</keyword>
<keyword evidence="5" id="KW-0808">Transferase</keyword>
<dbReference type="Gene3D" id="3.40.50.10190">
    <property type="entry name" value="BRCT domain"/>
    <property type="match status" value="1"/>
</dbReference>
<evidence type="ECO:0000256" key="4">
    <source>
        <dbReference type="ARBA" id="ARBA00022634"/>
    </source>
</evidence>
<evidence type="ECO:0000259" key="14">
    <source>
        <dbReference type="PROSITE" id="PS50172"/>
    </source>
</evidence>
<keyword evidence="4" id="KW-0237">DNA synthesis</keyword>
<evidence type="ECO:0000256" key="11">
    <source>
        <dbReference type="ARBA" id="ARBA00023204"/>
    </source>
</evidence>
<comment type="subcellular location">
    <subcellularLocation>
        <location evidence="1">Nucleus</location>
    </subcellularLocation>
</comment>
<evidence type="ECO:0000256" key="10">
    <source>
        <dbReference type="ARBA" id="ARBA00023125"/>
    </source>
</evidence>
<dbReference type="FunFam" id="3.30.1490.100:FF:000001">
    <property type="entry name" value="DNA repair protein REV1"/>
    <property type="match status" value="1"/>
</dbReference>
<dbReference type="SUPFAM" id="SSF56672">
    <property type="entry name" value="DNA/RNA polymerases"/>
    <property type="match status" value="1"/>
</dbReference>
<dbReference type="SUPFAM" id="SSF52113">
    <property type="entry name" value="BRCT domain"/>
    <property type="match status" value="1"/>
</dbReference>
<accession>A0A5K3FNT6</accession>
<dbReference type="GO" id="GO:0006281">
    <property type="term" value="P:DNA repair"/>
    <property type="evidence" value="ECO:0007669"/>
    <property type="project" value="UniProtKB-KW"/>
</dbReference>
<evidence type="ECO:0000256" key="1">
    <source>
        <dbReference type="ARBA" id="ARBA00004123"/>
    </source>
</evidence>
<dbReference type="Gene3D" id="3.30.70.270">
    <property type="match status" value="1"/>
</dbReference>
<dbReference type="Pfam" id="PF11799">
    <property type="entry name" value="IMS_C"/>
    <property type="match status" value="1"/>
</dbReference>
<dbReference type="CDD" id="cd17719">
    <property type="entry name" value="BRCT_Rev1"/>
    <property type="match status" value="1"/>
</dbReference>
<dbReference type="InterPro" id="IPR031991">
    <property type="entry name" value="Rev1_C"/>
</dbReference>
<evidence type="ECO:0000256" key="8">
    <source>
        <dbReference type="ARBA" id="ARBA00022763"/>
    </source>
</evidence>
<sequence>MRKSARDNNDNGGSVTGWEDEGGYMKAKIRKLESQFSEEPKKSSIFSGIRVYVNGYTVPSAVEIKRLVQENGGTFVQYYSQSAGDFMVAANLPLNKIKKIGGQKVVKASWITDSIAAGQLLPWKNFELYPPRGQMKNQTALPMVKEGFTGPDSLEIPACEEQSSSNQAEDITINLIPENDSNDVSLSPKTLSCRPTCSSSKAILGSEENTASITKKPRVEDILPTASDGYISQFYSRSRLHHLSSWASELRDLVRSLRQAQGSGDAACGEGQRRLRTEVEQRLVASASVAELTLKHAGGKAASSAGVLPRVLMHIDMDCFFVSVCLRNNPELIGLPVAVTHSKGMKTELTEFGSLSEVASCSYEARRFGITNGMHLGEARKLCPDLKTVPYDFKAFHSVSEDLYKLVVKYSLQIEAVSCDEMYVDVTELLNLREVDGECLRLTNPLILGEVLRRHVYEVTQCRATCGFGTNRLLTRLATKRAKPDSQAFFLGSNWRLAERPIESIKIYEVASEEGQKYFDDLNLSELPGVGRQMVRRISHNFGVSTCGQLLKVVSPTQLSSLLGVKTSQRILQLCQGKDSSELTFDRYAKSISAEINYGIRLSSWSEVEKFVGDLAKELAARMANAAAESRSGSGVVGKSLVVHLLTRKPDQPVEPAKFMGHGICNSWTKTIPLHTATADPVAIASSCLLALRRLGPRPDDIRGLGLQMQRLSPASPSARLSHPSRGAVPLGPPNEPTASIVKFLKPQSPNSGKNRATVSARGNSDSTDTPSASTLSDNSVVTLSASLTSGQPPSLHPLKSADSSDHVIPEPTALTDKPVITSTPSGISIEVTENPLMEPLPHQPDRPIEEVNIFAGRSVEQLQTMFATWVTTESDPLEEDLCMLADYLISILPTDLFRVRKLLRILRRLLDNFVPGRGAEGSKTGSLAWCIAFDRLKFTVDRACRLHYGVDALALTDE</sequence>
<dbReference type="InterPro" id="IPR053848">
    <property type="entry name" value="IMS_HHH_1"/>
</dbReference>
<dbReference type="Gene3D" id="6.10.250.1490">
    <property type="match status" value="1"/>
</dbReference>
<name>A0A5K3FNT6_MESCO</name>
<dbReference type="InterPro" id="IPR017961">
    <property type="entry name" value="DNA_pol_Y-fam_little_finger"/>
</dbReference>
<feature type="region of interest" description="Disordered" evidence="13">
    <location>
        <begin position="713"/>
        <end position="806"/>
    </location>
</feature>
<dbReference type="WBParaSite" id="MCU_009821-RG">
    <property type="protein sequence ID" value="MCU_009821-RG"/>
    <property type="gene ID" value="MCU_009821"/>
</dbReference>
<feature type="compositionally biased region" description="Polar residues" evidence="13">
    <location>
        <begin position="748"/>
        <end position="793"/>
    </location>
</feature>
<keyword evidence="12" id="KW-0539">Nucleus</keyword>
<dbReference type="Pfam" id="PF16727">
    <property type="entry name" value="REV1_C"/>
    <property type="match status" value="1"/>
</dbReference>
<evidence type="ECO:0000256" key="7">
    <source>
        <dbReference type="ARBA" id="ARBA00022723"/>
    </source>
</evidence>
<keyword evidence="9" id="KW-0460">Magnesium</keyword>
<dbReference type="SMART" id="SM00292">
    <property type="entry name" value="BRCT"/>
    <property type="match status" value="1"/>
</dbReference>
<keyword evidence="7" id="KW-0479">Metal-binding</keyword>
<evidence type="ECO:0000256" key="5">
    <source>
        <dbReference type="ARBA" id="ARBA00022679"/>
    </source>
</evidence>
<evidence type="ECO:0000259" key="15">
    <source>
        <dbReference type="PROSITE" id="PS50173"/>
    </source>
</evidence>